<organism evidence="1 2">
    <name type="scientific">Mycolicibacter kumamotonensis</name>
    <dbReference type="NCBI Taxonomy" id="354243"/>
    <lineage>
        <taxon>Bacteria</taxon>
        <taxon>Bacillati</taxon>
        <taxon>Actinomycetota</taxon>
        <taxon>Actinomycetes</taxon>
        <taxon>Mycobacteriales</taxon>
        <taxon>Mycobacteriaceae</taxon>
        <taxon>Mycolicibacter</taxon>
    </lineage>
</organism>
<comment type="caution">
    <text evidence="1">The sequence shown here is derived from an EMBL/GenBank/DDBJ whole genome shotgun (WGS) entry which is preliminary data.</text>
</comment>
<sequence length="98" mass="10906">MSIHPIFGEALKGFQPVRNTGGKIIWTGNHPAYSTLPLDDNGARYIISRFGGQWVILYLPQGTPQPDDGHERVPFLSGRQSLVTAKQAVVTHWNSKEH</sequence>
<dbReference type="AlphaFoldDB" id="A0A1B8SL26"/>
<gene>
    <name evidence="1" type="ORF">ACT18_00430</name>
</gene>
<dbReference type="Proteomes" id="UP000092668">
    <property type="component" value="Unassembled WGS sequence"/>
</dbReference>
<proteinExistence type="predicted"/>
<reference evidence="1 2" key="1">
    <citation type="submission" date="2015-06" db="EMBL/GenBank/DDBJ databases">
        <title>Genome sequence of Mycobacterium kumamotonense strain Roo.</title>
        <authorList>
            <person name="Greninger A.L."/>
            <person name="Cunningham G."/>
            <person name="Miller S."/>
        </authorList>
    </citation>
    <scope>NUCLEOTIDE SEQUENCE [LARGE SCALE GENOMIC DNA]</scope>
    <source>
        <strain evidence="1 2">Roo</strain>
    </source>
</reference>
<name>A0A1B8SL26_9MYCO</name>
<evidence type="ECO:0000313" key="1">
    <source>
        <dbReference type="EMBL" id="OBY33452.1"/>
    </source>
</evidence>
<accession>A0A1B8SL26</accession>
<protein>
    <submittedName>
        <fullName evidence="1">Uncharacterized protein</fullName>
    </submittedName>
</protein>
<dbReference type="RefSeq" id="WP_065286719.1">
    <property type="nucleotide sequence ID" value="NZ_LFOE01000001.1"/>
</dbReference>
<evidence type="ECO:0000313" key="2">
    <source>
        <dbReference type="Proteomes" id="UP000092668"/>
    </source>
</evidence>
<keyword evidence="2" id="KW-1185">Reference proteome</keyword>
<dbReference type="EMBL" id="LFOE01000001">
    <property type="protein sequence ID" value="OBY33452.1"/>
    <property type="molecule type" value="Genomic_DNA"/>
</dbReference>